<protein>
    <recommendedName>
        <fullName evidence="2">Porin domain-containing protein</fullName>
    </recommendedName>
</protein>
<dbReference type="Proteomes" id="UP001221189">
    <property type="component" value="Unassembled WGS sequence"/>
</dbReference>
<keyword evidence="1" id="KW-0732">Signal</keyword>
<dbReference type="EMBL" id="JAQQXT010000008">
    <property type="protein sequence ID" value="MDC8772684.1"/>
    <property type="molecule type" value="Genomic_DNA"/>
</dbReference>
<evidence type="ECO:0000313" key="3">
    <source>
        <dbReference type="EMBL" id="MDC8772684.1"/>
    </source>
</evidence>
<evidence type="ECO:0000256" key="1">
    <source>
        <dbReference type="SAM" id="SignalP"/>
    </source>
</evidence>
<gene>
    <name evidence="3" type="ORF">PRZ03_13955</name>
</gene>
<dbReference type="InterPro" id="IPR033900">
    <property type="entry name" value="Gram_neg_porin_domain"/>
</dbReference>
<proteinExistence type="predicted"/>
<dbReference type="Pfam" id="PF13609">
    <property type="entry name" value="Porin_4"/>
    <property type="match status" value="1"/>
</dbReference>
<feature type="domain" description="Porin" evidence="2">
    <location>
        <begin position="30"/>
        <end position="310"/>
    </location>
</feature>
<sequence length="415" mass="44333">MKRLTVGRLSPVVLALAGFVGHSQAQAQEPAAADSIFSLSGFGTVGAVGTDTSEARYVVSGQPRGATTAWSGDVDTKLGVQVNAKLNKMFSATMQVLSKQNGDGSYKPELEWAFAKAQFSPSVAVRLGRMGAPFFAVSDFRDVGYANTWLRPPQDVYGQVPVSHFDGGDVSYQTNIGSATLNLQAYAGKSKAVFEGVDVTMDSMLGFNASLELDGGITLRAGYVDSKLTVDSASLKQLVGILRKVPVPGAAAAGNQMDATDKKATFTGFGVTLDRDNWLVMAEYTMRRTESYVPDTDGWYATLGYRLGKFTPYVTISDLSQKSSNVDNTIPAGVPIPGLTKDLRALVDGTLRSQSNQQKTNAIGVRWDAYRNVAVKGQYEQIKADGPGLFSSPSQAFIAGRNTVNVYSVAVDFVF</sequence>
<dbReference type="InterPro" id="IPR023614">
    <property type="entry name" value="Porin_dom_sf"/>
</dbReference>
<dbReference type="Gene3D" id="2.40.160.10">
    <property type="entry name" value="Porin"/>
    <property type="match status" value="1"/>
</dbReference>
<dbReference type="SUPFAM" id="SSF56935">
    <property type="entry name" value="Porins"/>
    <property type="match status" value="1"/>
</dbReference>
<name>A0ABT5KGL3_9BURK</name>
<reference evidence="3 4" key="1">
    <citation type="submission" date="2022-10" db="EMBL/GenBank/DDBJ databases">
        <title>Paucibacter sp. hw1 Genome sequencing.</title>
        <authorList>
            <person name="Park S."/>
        </authorList>
    </citation>
    <scope>NUCLEOTIDE SEQUENCE [LARGE SCALE GENOMIC DNA]</scope>
    <source>
        <strain evidence="4">hw1</strain>
    </source>
</reference>
<comment type="caution">
    <text evidence="3">The sequence shown here is derived from an EMBL/GenBank/DDBJ whole genome shotgun (WGS) entry which is preliminary data.</text>
</comment>
<evidence type="ECO:0000259" key="2">
    <source>
        <dbReference type="Pfam" id="PF13609"/>
    </source>
</evidence>
<feature type="chain" id="PRO_5045917900" description="Porin domain-containing protein" evidence="1">
    <location>
        <begin position="28"/>
        <end position="415"/>
    </location>
</feature>
<keyword evidence="4" id="KW-1185">Reference proteome</keyword>
<dbReference type="RefSeq" id="WP_273600871.1">
    <property type="nucleotide sequence ID" value="NZ_JAQQXT010000008.1"/>
</dbReference>
<feature type="signal peptide" evidence="1">
    <location>
        <begin position="1"/>
        <end position="27"/>
    </location>
</feature>
<evidence type="ECO:0000313" key="4">
    <source>
        <dbReference type="Proteomes" id="UP001221189"/>
    </source>
</evidence>
<accession>A0ABT5KGL3</accession>
<organism evidence="3 4">
    <name type="scientific">Roseateles albus</name>
    <dbReference type="NCBI Taxonomy" id="2987525"/>
    <lineage>
        <taxon>Bacteria</taxon>
        <taxon>Pseudomonadati</taxon>
        <taxon>Pseudomonadota</taxon>
        <taxon>Betaproteobacteria</taxon>
        <taxon>Burkholderiales</taxon>
        <taxon>Sphaerotilaceae</taxon>
        <taxon>Roseateles</taxon>
    </lineage>
</organism>